<name>A0A1Q8Y9C0_9BURK</name>
<organism evidence="1 2">
    <name type="scientific">Rhodoferax antarcticus ANT.BR</name>
    <dbReference type="NCBI Taxonomy" id="1111071"/>
    <lineage>
        <taxon>Bacteria</taxon>
        <taxon>Pseudomonadati</taxon>
        <taxon>Pseudomonadota</taxon>
        <taxon>Betaproteobacteria</taxon>
        <taxon>Burkholderiales</taxon>
        <taxon>Comamonadaceae</taxon>
        <taxon>Rhodoferax</taxon>
    </lineage>
</organism>
<comment type="caution">
    <text evidence="1">The sequence shown here is derived from an EMBL/GenBank/DDBJ whole genome shotgun (WGS) entry which is preliminary data.</text>
</comment>
<dbReference type="EMBL" id="MSYM01000020">
    <property type="protein sequence ID" value="OLP04470.1"/>
    <property type="molecule type" value="Genomic_DNA"/>
</dbReference>
<reference evidence="1 2" key="1">
    <citation type="submission" date="2017-01" db="EMBL/GenBank/DDBJ databases">
        <title>Genome sequence of Rhodoferax antarcticus ANT.BR, a psychrophilic purple nonsulfur bacterium from an Antarctic microbial mat.</title>
        <authorList>
            <person name="Baker J."/>
            <person name="Riester C."/>
            <person name="Skinner B."/>
            <person name="Newell A."/>
            <person name="Swingley W."/>
            <person name="Madigan M."/>
            <person name="Jung D."/>
            <person name="Asao M."/>
            <person name="Chen M."/>
            <person name="Loughlin P."/>
            <person name="Pan H."/>
            <person name="Lin S."/>
            <person name="Li N."/>
            <person name="Shaw J."/>
            <person name="Prado M."/>
            <person name="Sherman C."/>
            <person name="Li X."/>
            <person name="Tang J."/>
            <person name="Blankenship R."/>
            <person name="Zhao T."/>
            <person name="Touchman J."/>
            <person name="Sattley M."/>
        </authorList>
    </citation>
    <scope>NUCLEOTIDE SEQUENCE [LARGE SCALE GENOMIC DNA]</scope>
    <source>
        <strain evidence="1 2">ANT.BR</strain>
    </source>
</reference>
<sequence length="92" mass="9858">MRSTFFASSSATVSAFPAQFICQQSGLELLKTVNADVIGPQGINFDGAIIARGDTGVSVLWFIKASQEIEVFCAEPLQCSSHAKAIVETYLQ</sequence>
<dbReference type="RefSeq" id="WP_075588179.1">
    <property type="nucleotide sequence ID" value="NZ_MSYM01000020.1"/>
</dbReference>
<dbReference type="AlphaFoldDB" id="A0A1Q8Y9C0"/>
<evidence type="ECO:0000313" key="2">
    <source>
        <dbReference type="Proteomes" id="UP000185911"/>
    </source>
</evidence>
<protein>
    <submittedName>
        <fullName evidence="1">Uncharacterized protein</fullName>
    </submittedName>
</protein>
<keyword evidence="2" id="KW-1185">Reference proteome</keyword>
<evidence type="ECO:0000313" key="1">
    <source>
        <dbReference type="EMBL" id="OLP04470.1"/>
    </source>
</evidence>
<accession>A0A1Q8Y9C0</accession>
<proteinExistence type="predicted"/>
<gene>
    <name evidence="1" type="ORF">BLL52_4119</name>
</gene>
<dbReference type="Proteomes" id="UP000185911">
    <property type="component" value="Unassembled WGS sequence"/>
</dbReference>